<reference evidence="2 3" key="1">
    <citation type="submission" date="2023-09" db="EMBL/GenBank/DDBJ databases">
        <title>Novel taxa isolated from Blanes Bay.</title>
        <authorList>
            <person name="Rey-Velasco X."/>
            <person name="Lucena T."/>
        </authorList>
    </citation>
    <scope>NUCLEOTIDE SEQUENCE [LARGE SCALE GENOMIC DNA]</scope>
    <source>
        <strain evidence="2 3">S356</strain>
    </source>
</reference>
<evidence type="ECO:0000313" key="3">
    <source>
        <dbReference type="Proteomes" id="UP001257277"/>
    </source>
</evidence>
<dbReference type="RefSeq" id="WP_349241260.1">
    <property type="nucleotide sequence ID" value="NZ_JAVTTO010000002.1"/>
</dbReference>
<evidence type="ECO:0000313" key="2">
    <source>
        <dbReference type="EMBL" id="MDT7832008.1"/>
    </source>
</evidence>
<keyword evidence="1" id="KW-1133">Transmembrane helix</keyword>
<keyword evidence="1" id="KW-0812">Transmembrane</keyword>
<organism evidence="2 3">
    <name type="scientific">Asprobacillus argus</name>
    <dbReference type="NCBI Taxonomy" id="3076534"/>
    <lineage>
        <taxon>Bacteria</taxon>
        <taxon>Pseudomonadati</taxon>
        <taxon>Bacteroidota</taxon>
        <taxon>Flavobacteriia</taxon>
        <taxon>Flavobacteriales</taxon>
        <taxon>Flavobacteriaceae</taxon>
        <taxon>Asprobacillus</taxon>
    </lineage>
</organism>
<comment type="caution">
    <text evidence="2">The sequence shown here is derived from an EMBL/GenBank/DDBJ whole genome shotgun (WGS) entry which is preliminary data.</text>
</comment>
<dbReference type="Pfam" id="PF17319">
    <property type="entry name" value="DUF5362"/>
    <property type="match status" value="1"/>
</dbReference>
<dbReference type="InterPro" id="IPR035287">
    <property type="entry name" value="DUF5362"/>
</dbReference>
<gene>
    <name evidence="2" type="ORF">RQM59_06430</name>
</gene>
<accession>A0ABU3LEJ5</accession>
<dbReference type="EMBL" id="JAVTTO010000002">
    <property type="protein sequence ID" value="MDT7832008.1"/>
    <property type="molecule type" value="Genomic_DNA"/>
</dbReference>
<protein>
    <submittedName>
        <fullName evidence="2">DUF5362 family protein</fullName>
    </submittedName>
</protein>
<sequence length="153" mass="16700">MAIDDIGSDTPKGLTLNNQTLAFLREIAKWTNFLAIVGFIGIGLVVLMALFGGAFLASAASEFGGGTEAVGGAFFTIIYLLVALLYFFPVYYLFKFSRNMKASLQSKDESALTKAFEYMKSHYKFVGILTIIMLSFYALIFLFGLLGFAASGF</sequence>
<keyword evidence="1" id="KW-0472">Membrane</keyword>
<name>A0ABU3LEJ5_9FLAO</name>
<feature type="transmembrane region" description="Helical" evidence="1">
    <location>
        <begin position="69"/>
        <end position="94"/>
    </location>
</feature>
<keyword evidence="3" id="KW-1185">Reference proteome</keyword>
<feature type="transmembrane region" description="Helical" evidence="1">
    <location>
        <begin position="33"/>
        <end position="57"/>
    </location>
</feature>
<dbReference type="Proteomes" id="UP001257277">
    <property type="component" value="Unassembled WGS sequence"/>
</dbReference>
<feature type="transmembrane region" description="Helical" evidence="1">
    <location>
        <begin position="125"/>
        <end position="150"/>
    </location>
</feature>
<proteinExistence type="predicted"/>
<evidence type="ECO:0000256" key="1">
    <source>
        <dbReference type="SAM" id="Phobius"/>
    </source>
</evidence>